<evidence type="ECO:0000313" key="2">
    <source>
        <dbReference type="EMBL" id="GAI31835.1"/>
    </source>
</evidence>
<keyword evidence="1" id="KW-0175">Coiled coil</keyword>
<gene>
    <name evidence="2" type="ORF">S06H3_30924</name>
</gene>
<dbReference type="AlphaFoldDB" id="X1NYH4"/>
<accession>X1NYH4</accession>
<organism evidence="2">
    <name type="scientific">marine sediment metagenome</name>
    <dbReference type="NCBI Taxonomy" id="412755"/>
    <lineage>
        <taxon>unclassified sequences</taxon>
        <taxon>metagenomes</taxon>
        <taxon>ecological metagenomes</taxon>
    </lineage>
</organism>
<evidence type="ECO:0000256" key="1">
    <source>
        <dbReference type="SAM" id="Coils"/>
    </source>
</evidence>
<name>X1NYH4_9ZZZZ</name>
<dbReference type="EMBL" id="BARV01018259">
    <property type="protein sequence ID" value="GAI31835.1"/>
    <property type="molecule type" value="Genomic_DNA"/>
</dbReference>
<feature type="coiled-coil region" evidence="1">
    <location>
        <begin position="16"/>
        <end position="50"/>
    </location>
</feature>
<comment type="caution">
    <text evidence="2">The sequence shown here is derived from an EMBL/GenBank/DDBJ whole genome shotgun (WGS) entry which is preliminary data.</text>
</comment>
<protein>
    <submittedName>
        <fullName evidence="2">Uncharacterized protein</fullName>
    </submittedName>
</protein>
<reference evidence="2" key="1">
    <citation type="journal article" date="2014" name="Front. Microbiol.">
        <title>High frequency of phylogenetically diverse reductive dehalogenase-homologous genes in deep subseafloor sedimentary metagenomes.</title>
        <authorList>
            <person name="Kawai M."/>
            <person name="Futagami T."/>
            <person name="Toyoda A."/>
            <person name="Takaki Y."/>
            <person name="Nishi S."/>
            <person name="Hori S."/>
            <person name="Arai W."/>
            <person name="Tsubouchi T."/>
            <person name="Morono Y."/>
            <person name="Uchiyama I."/>
            <person name="Ito T."/>
            <person name="Fujiyama A."/>
            <person name="Inagaki F."/>
            <person name="Takami H."/>
        </authorList>
    </citation>
    <scope>NUCLEOTIDE SEQUENCE</scope>
    <source>
        <strain evidence="2">Expedition CK06-06</strain>
    </source>
</reference>
<proteinExistence type="predicted"/>
<sequence length="59" mass="7160">MDRPEAQELKRVNYHIAEAIKESDHLRRTLQRLRARKRALERRIRTLDQYDNERAKSGT</sequence>